<gene>
    <name evidence="7" type="ORF">FM996_08540</name>
</gene>
<dbReference type="Gene3D" id="3.10.20.310">
    <property type="entry name" value="membrane protein fhac"/>
    <property type="match status" value="1"/>
</dbReference>
<dbReference type="Pfam" id="PF08479">
    <property type="entry name" value="POTRA_2"/>
    <property type="match status" value="1"/>
</dbReference>
<evidence type="ECO:0000256" key="4">
    <source>
        <dbReference type="SAM" id="SignalP"/>
    </source>
</evidence>
<dbReference type="GO" id="GO:0098046">
    <property type="term" value="C:type V protein secretion system complex"/>
    <property type="evidence" value="ECO:0007669"/>
    <property type="project" value="TreeGrafter"/>
</dbReference>
<dbReference type="AlphaFoldDB" id="A0A549SZK9"/>
<dbReference type="GO" id="GO:0008320">
    <property type="term" value="F:protein transmembrane transporter activity"/>
    <property type="evidence" value="ECO:0007669"/>
    <property type="project" value="TreeGrafter"/>
</dbReference>
<organism evidence="7 8">
    <name type="scientific">Methylosinus sporium</name>
    <dbReference type="NCBI Taxonomy" id="428"/>
    <lineage>
        <taxon>Bacteria</taxon>
        <taxon>Pseudomonadati</taxon>
        <taxon>Pseudomonadota</taxon>
        <taxon>Alphaproteobacteria</taxon>
        <taxon>Hyphomicrobiales</taxon>
        <taxon>Methylocystaceae</taxon>
        <taxon>Methylosinus</taxon>
    </lineage>
</organism>
<keyword evidence="1" id="KW-0472">Membrane</keyword>
<dbReference type="Proteomes" id="UP000316781">
    <property type="component" value="Unassembled WGS sequence"/>
</dbReference>
<evidence type="ECO:0000256" key="1">
    <source>
        <dbReference type="ARBA" id="ARBA00022452"/>
    </source>
</evidence>
<keyword evidence="2" id="KW-0812">Transmembrane</keyword>
<keyword evidence="1" id="KW-1134">Transmembrane beta strand</keyword>
<keyword evidence="3" id="KW-0998">Cell outer membrane</keyword>
<accession>A0A549SZK9</accession>
<proteinExistence type="predicted"/>
<feature type="signal peptide" evidence="4">
    <location>
        <begin position="1"/>
        <end position="25"/>
    </location>
</feature>
<sequence>MNFRCLLLSCVAAPALLLAAPQAFAQSAPTPILPYNIGDAVRQAEEARPAPPRQSAPTLPQIAEPRFTLASKETLFVKHFVVEGPLLVQESELREILAPYEGRKLTLGDIYGAADKVTLLYRAKGFLVAKAYVPAQDARSGSLKIKLVVGKYGSVLVENSSAVDAGFLQGVVDTALADEALIHKDALERALLLVSDLPGAGAPRIVVSPGKSQETSDFQFAVPEGKRVAGYLLGDNFGSPYTGRDRLNGGFVINSPLGFGDRLSGSAIVSERAALANGRVAYSFPLGYDGLRAEVGAYRTTYALGGAYKDLDATGSAYAITGTLNYALVRQREESISLWANFTHKWLDDRIAGTSTSERKIALGTIGVTRETAQELLGLPLATSAMLSFTSGYVDYPDVTQRTQNSASVDTVGNFHRINLAVSATVAFDEKFSLSTYLRAQKALDGNLDTSEQFSLGGFWGVRSFDEGLAGDSGYFVTPELKYALPQIENYRHALGVFTDIGAVWLENGSYTTTQRSYTGVNDVGVGYYATYDIGGGSLLVLKAQAAHTYGTNSGATAYDRHTKGLLQVGFTF</sequence>
<feature type="chain" id="PRO_5021719205" evidence="4">
    <location>
        <begin position="26"/>
        <end position="573"/>
    </location>
</feature>
<evidence type="ECO:0000259" key="5">
    <source>
        <dbReference type="Pfam" id="PF03865"/>
    </source>
</evidence>
<comment type="caution">
    <text evidence="7">The sequence shown here is derived from an EMBL/GenBank/DDBJ whole genome shotgun (WGS) entry which is preliminary data.</text>
</comment>
<dbReference type="InterPro" id="IPR005565">
    <property type="entry name" value="Hemolysn_activator_HlyB_C"/>
</dbReference>
<dbReference type="PANTHER" id="PTHR34597">
    <property type="entry name" value="SLR1661 PROTEIN"/>
    <property type="match status" value="1"/>
</dbReference>
<evidence type="ECO:0000313" key="7">
    <source>
        <dbReference type="EMBL" id="TRL35072.1"/>
    </source>
</evidence>
<dbReference type="InterPro" id="IPR051544">
    <property type="entry name" value="TPS_OM_transporter"/>
</dbReference>
<name>A0A549SZK9_METSR</name>
<dbReference type="Gene3D" id="2.40.160.50">
    <property type="entry name" value="membrane protein fhac: a member of the omp85/tpsb transporter family"/>
    <property type="match status" value="1"/>
</dbReference>
<dbReference type="RefSeq" id="WP_142862651.1">
    <property type="nucleotide sequence ID" value="NZ_VJMF01000034.1"/>
</dbReference>
<feature type="domain" description="Polypeptide-transport-associated ShlB-type" evidence="6">
    <location>
        <begin position="77"/>
        <end position="150"/>
    </location>
</feature>
<reference evidence="7 8" key="1">
    <citation type="submission" date="2019-07" db="EMBL/GenBank/DDBJ databases">
        <title>Ln-dependent methylotrophs.</title>
        <authorList>
            <person name="Tani A."/>
        </authorList>
    </citation>
    <scope>NUCLEOTIDE SEQUENCE [LARGE SCALE GENOMIC DNA]</scope>
    <source>
        <strain evidence="7 8">SM89A</strain>
    </source>
</reference>
<evidence type="ECO:0000256" key="2">
    <source>
        <dbReference type="ARBA" id="ARBA00022692"/>
    </source>
</evidence>
<keyword evidence="4" id="KW-0732">Signal</keyword>
<dbReference type="PANTHER" id="PTHR34597:SF1">
    <property type="entry name" value="HEME_HEMOPEXIN TRANSPORTER PROTEIN HUXB"/>
    <property type="match status" value="1"/>
</dbReference>
<dbReference type="InterPro" id="IPR013686">
    <property type="entry name" value="Polypept-transport_assoc_ShlB"/>
</dbReference>
<dbReference type="Pfam" id="PF03865">
    <property type="entry name" value="ShlB"/>
    <property type="match status" value="1"/>
</dbReference>
<dbReference type="GO" id="GO:0046819">
    <property type="term" value="P:protein secretion by the type V secretion system"/>
    <property type="evidence" value="ECO:0007669"/>
    <property type="project" value="TreeGrafter"/>
</dbReference>
<dbReference type="EMBL" id="VJMF01000034">
    <property type="protein sequence ID" value="TRL35072.1"/>
    <property type="molecule type" value="Genomic_DNA"/>
</dbReference>
<evidence type="ECO:0000259" key="6">
    <source>
        <dbReference type="Pfam" id="PF08479"/>
    </source>
</evidence>
<feature type="domain" description="Haemolysin activator HlyB C-terminal" evidence="5">
    <location>
        <begin position="215"/>
        <end position="514"/>
    </location>
</feature>
<protein>
    <submittedName>
        <fullName evidence="7">ShlB/FhaC/HecB family hemolysin secretion/activation protein</fullName>
    </submittedName>
</protein>
<evidence type="ECO:0000313" key="8">
    <source>
        <dbReference type="Proteomes" id="UP000316781"/>
    </source>
</evidence>
<evidence type="ECO:0000256" key="3">
    <source>
        <dbReference type="ARBA" id="ARBA00023237"/>
    </source>
</evidence>